<dbReference type="SMART" id="SM00825">
    <property type="entry name" value="PKS_KS"/>
    <property type="match status" value="1"/>
</dbReference>
<dbReference type="GO" id="GO:0005739">
    <property type="term" value="C:mitochondrion"/>
    <property type="evidence" value="ECO:0007669"/>
    <property type="project" value="TreeGrafter"/>
</dbReference>
<dbReference type="InterPro" id="IPR018201">
    <property type="entry name" value="Ketoacyl_synth_AS"/>
</dbReference>
<dbReference type="Gene3D" id="3.40.47.10">
    <property type="match status" value="2"/>
</dbReference>
<keyword evidence="6" id="KW-0443">Lipid metabolism</keyword>
<dbReference type="InterPro" id="IPR020841">
    <property type="entry name" value="PKS_Beta-ketoAc_synthase_dom"/>
</dbReference>
<dbReference type="InterPro" id="IPR000794">
    <property type="entry name" value="Beta-ketoacyl_synthase"/>
</dbReference>
<dbReference type="AlphaFoldDB" id="A0A8K0T5H6"/>
<dbReference type="OrthoDB" id="5334845at2759"/>
<evidence type="ECO:0000256" key="10">
    <source>
        <dbReference type="PIRSR" id="PIRSR000447-1"/>
    </source>
</evidence>
<name>A0A8K0T5H6_9PEZI</name>
<protein>
    <recommendedName>
        <fullName evidence="9">3-oxoacyl-[acyl-carrier-protein] synthase</fullName>
    </recommendedName>
</protein>
<evidence type="ECO:0000256" key="6">
    <source>
        <dbReference type="ARBA" id="ARBA00023098"/>
    </source>
</evidence>
<keyword evidence="4 9" id="KW-0808">Transferase</keyword>
<evidence type="ECO:0000256" key="8">
    <source>
        <dbReference type="ARBA" id="ARBA00023315"/>
    </source>
</evidence>
<evidence type="ECO:0000256" key="9">
    <source>
        <dbReference type="PIRNR" id="PIRNR000447"/>
    </source>
</evidence>
<keyword evidence="14" id="KW-1185">Reference proteome</keyword>
<keyword evidence="3 9" id="KW-0444">Lipid biosynthesis</keyword>
<evidence type="ECO:0000256" key="4">
    <source>
        <dbReference type="ARBA" id="ARBA00022679"/>
    </source>
</evidence>
<keyword evidence="8" id="KW-0012">Acyltransferase</keyword>
<dbReference type="FunFam" id="3.40.47.10:FF:000015">
    <property type="entry name" value="3-oxoacyl-[acyl-carrier-protein] synthase, mitochondrial"/>
    <property type="match status" value="1"/>
</dbReference>
<dbReference type="FunFam" id="3.40.47.10:FF:000024">
    <property type="entry name" value="3-oxoacyl-[acyl-carrier-protein] synthase, mitochondrial"/>
    <property type="match status" value="1"/>
</dbReference>
<dbReference type="PANTHER" id="PTHR11712">
    <property type="entry name" value="POLYKETIDE SYNTHASE-RELATED"/>
    <property type="match status" value="1"/>
</dbReference>
<dbReference type="NCBIfam" id="TIGR03150">
    <property type="entry name" value="fabF"/>
    <property type="match status" value="1"/>
</dbReference>
<feature type="active site" description="For beta-ketoacyl synthase activity" evidence="10">
    <location>
        <position position="169"/>
    </location>
</feature>
<dbReference type="EMBL" id="JAGPXD010000006">
    <property type="protein sequence ID" value="KAH7349404.1"/>
    <property type="molecule type" value="Genomic_DNA"/>
</dbReference>
<evidence type="ECO:0000256" key="2">
    <source>
        <dbReference type="ARBA" id="ARBA00008467"/>
    </source>
</evidence>
<dbReference type="InterPro" id="IPR014031">
    <property type="entry name" value="Ketoacyl_synth_C"/>
</dbReference>
<dbReference type="CDD" id="cd00834">
    <property type="entry name" value="KAS_I_II"/>
    <property type="match status" value="1"/>
</dbReference>
<reference evidence="13" key="1">
    <citation type="journal article" date="2021" name="Nat. Commun.">
        <title>Genetic determinants of endophytism in the Arabidopsis root mycobiome.</title>
        <authorList>
            <person name="Mesny F."/>
            <person name="Miyauchi S."/>
            <person name="Thiergart T."/>
            <person name="Pickel B."/>
            <person name="Atanasova L."/>
            <person name="Karlsson M."/>
            <person name="Huettel B."/>
            <person name="Barry K.W."/>
            <person name="Haridas S."/>
            <person name="Chen C."/>
            <person name="Bauer D."/>
            <person name="Andreopoulos W."/>
            <person name="Pangilinan J."/>
            <person name="LaButti K."/>
            <person name="Riley R."/>
            <person name="Lipzen A."/>
            <person name="Clum A."/>
            <person name="Drula E."/>
            <person name="Henrissat B."/>
            <person name="Kohler A."/>
            <person name="Grigoriev I.V."/>
            <person name="Martin F.M."/>
            <person name="Hacquard S."/>
        </authorList>
    </citation>
    <scope>NUCLEOTIDE SEQUENCE</scope>
    <source>
        <strain evidence="13">MPI-CAGE-AT-0016</strain>
    </source>
</reference>
<dbReference type="InterPro" id="IPR016039">
    <property type="entry name" value="Thiolase-like"/>
</dbReference>
<dbReference type="PROSITE" id="PS52004">
    <property type="entry name" value="KS3_2"/>
    <property type="match status" value="1"/>
</dbReference>
<sequence length="424" mass="44681">MRRVVVTGLGAITPLGVGVRTTWNRLVAGDSGITSLTTLEPAARWKDLTSTVAGLVPRDQWRPADWLTATEQRRLPTFVQYAMACTKMALDDAGWHPSKSEDQEATGVCIGSGIGNLEEVYDTSLAYHQEGYKKVSPLFVPKILINMAAGHVSMKHGLQGPNHSVTTACTTGAHSIGDASRFIAFGDADVMVAGGTESCIHPLTFAGFGRARSLSTAYNHDPSASCRPFDTGRGGFVVSEGSAVLVLEELEHARARGARIYAEVRGYGCSGDAHHMTAPREDGHGAFRSMRAALRNAGVKPAEVDYINAHATGTQIGDAAEASAIRTLMMGEDGVAKESDVTVSSTKGSIGHLLGAAGSIEALIAILSITEGIVPPTRNLEQPDVGVGLNFVPLKAQEKDVRVALTNSFGFGGTNATLAFSKYT</sequence>
<dbReference type="Pfam" id="PF02801">
    <property type="entry name" value="Ketoacyl-synt_C"/>
    <property type="match status" value="1"/>
</dbReference>
<keyword evidence="7 9" id="KW-0275">Fatty acid biosynthesis</keyword>
<organism evidence="13 14">
    <name type="scientific">Plectosphaerella cucumerina</name>
    <dbReference type="NCBI Taxonomy" id="40658"/>
    <lineage>
        <taxon>Eukaryota</taxon>
        <taxon>Fungi</taxon>
        <taxon>Dikarya</taxon>
        <taxon>Ascomycota</taxon>
        <taxon>Pezizomycotina</taxon>
        <taxon>Sordariomycetes</taxon>
        <taxon>Hypocreomycetidae</taxon>
        <taxon>Glomerellales</taxon>
        <taxon>Plectosphaerellaceae</taxon>
        <taxon>Plectosphaerella</taxon>
    </lineage>
</organism>
<evidence type="ECO:0000256" key="1">
    <source>
        <dbReference type="ARBA" id="ARBA00005194"/>
    </source>
</evidence>
<dbReference type="InterPro" id="IPR017568">
    <property type="entry name" value="3-oxoacyl-ACP_synth-2"/>
</dbReference>
<dbReference type="Proteomes" id="UP000813385">
    <property type="component" value="Unassembled WGS sequence"/>
</dbReference>
<comment type="caution">
    <text evidence="13">The sequence shown here is derived from an EMBL/GenBank/DDBJ whole genome shotgun (WGS) entry which is preliminary data.</text>
</comment>
<dbReference type="Pfam" id="PF00109">
    <property type="entry name" value="ketoacyl-synt"/>
    <property type="match status" value="1"/>
</dbReference>
<evidence type="ECO:0000313" key="13">
    <source>
        <dbReference type="EMBL" id="KAH7349404.1"/>
    </source>
</evidence>
<evidence type="ECO:0000256" key="5">
    <source>
        <dbReference type="ARBA" id="ARBA00022832"/>
    </source>
</evidence>
<keyword evidence="5" id="KW-0276">Fatty acid metabolism</keyword>
<evidence type="ECO:0000256" key="3">
    <source>
        <dbReference type="ARBA" id="ARBA00022516"/>
    </source>
</evidence>
<evidence type="ECO:0000313" key="14">
    <source>
        <dbReference type="Proteomes" id="UP000813385"/>
    </source>
</evidence>
<accession>A0A8K0T5H6</accession>
<dbReference type="PROSITE" id="PS00606">
    <property type="entry name" value="KS3_1"/>
    <property type="match status" value="1"/>
</dbReference>
<dbReference type="NCBIfam" id="NF005589">
    <property type="entry name" value="PRK07314.1"/>
    <property type="match status" value="1"/>
</dbReference>
<comment type="similarity">
    <text evidence="2 9 11">Belongs to the thiolase-like superfamily. Beta-ketoacyl-ACP synthases family.</text>
</comment>
<proteinExistence type="inferred from homology"/>
<evidence type="ECO:0000256" key="11">
    <source>
        <dbReference type="RuleBase" id="RU003694"/>
    </source>
</evidence>
<dbReference type="SUPFAM" id="SSF53901">
    <property type="entry name" value="Thiolase-like"/>
    <property type="match status" value="2"/>
</dbReference>
<dbReference type="GO" id="GO:0004315">
    <property type="term" value="F:3-oxoacyl-[acyl-carrier-protein] synthase activity"/>
    <property type="evidence" value="ECO:0007669"/>
    <property type="project" value="InterPro"/>
</dbReference>
<dbReference type="PIRSF" id="PIRSF000447">
    <property type="entry name" value="KAS_II"/>
    <property type="match status" value="1"/>
</dbReference>
<evidence type="ECO:0000256" key="7">
    <source>
        <dbReference type="ARBA" id="ARBA00023160"/>
    </source>
</evidence>
<evidence type="ECO:0000259" key="12">
    <source>
        <dbReference type="PROSITE" id="PS52004"/>
    </source>
</evidence>
<dbReference type="PANTHER" id="PTHR11712:SF336">
    <property type="entry name" value="3-OXOACYL-[ACYL-CARRIER-PROTEIN] SYNTHASE, MITOCHONDRIAL"/>
    <property type="match status" value="1"/>
</dbReference>
<dbReference type="GO" id="GO:0006633">
    <property type="term" value="P:fatty acid biosynthetic process"/>
    <property type="evidence" value="ECO:0007669"/>
    <property type="project" value="UniProtKB-KW"/>
</dbReference>
<feature type="domain" description="Ketosynthase family 3 (KS3)" evidence="12">
    <location>
        <begin position="1"/>
        <end position="422"/>
    </location>
</feature>
<gene>
    <name evidence="13" type="ORF">B0T11DRAFT_289147</name>
</gene>
<comment type="pathway">
    <text evidence="1">Lipid metabolism; fatty acid biosynthesis.</text>
</comment>
<dbReference type="InterPro" id="IPR014030">
    <property type="entry name" value="Ketoacyl_synth_N"/>
</dbReference>